<dbReference type="Proteomes" id="UP000317178">
    <property type="component" value="Chromosome"/>
</dbReference>
<keyword evidence="3" id="KW-0560">Oxidoreductase</keyword>
<evidence type="ECO:0000313" key="4">
    <source>
        <dbReference type="Proteomes" id="UP000317178"/>
    </source>
</evidence>
<dbReference type="AlphaFoldDB" id="A0A518CLU4"/>
<dbReference type="InterPro" id="IPR050463">
    <property type="entry name" value="Gfo/Idh/MocA_oxidrdct_glycsds"/>
</dbReference>
<dbReference type="InterPro" id="IPR043906">
    <property type="entry name" value="Gfo/Idh/MocA_OxRdtase_bact_C"/>
</dbReference>
<name>A0A518CLU4_9PLAN</name>
<dbReference type="SUPFAM" id="SSF55347">
    <property type="entry name" value="Glyceraldehyde-3-phosphate dehydrogenase-like, C-terminal domain"/>
    <property type="match status" value="1"/>
</dbReference>
<dbReference type="EMBL" id="CP036281">
    <property type="protein sequence ID" value="QDU80187.1"/>
    <property type="molecule type" value="Genomic_DNA"/>
</dbReference>
<dbReference type="GO" id="GO:0000166">
    <property type="term" value="F:nucleotide binding"/>
    <property type="evidence" value="ECO:0007669"/>
    <property type="project" value="InterPro"/>
</dbReference>
<proteinExistence type="predicted"/>
<dbReference type="InterPro" id="IPR000683">
    <property type="entry name" value="Gfo/Idh/MocA-like_OxRdtase_N"/>
</dbReference>
<evidence type="ECO:0000313" key="3">
    <source>
        <dbReference type="EMBL" id="QDU80187.1"/>
    </source>
</evidence>
<protein>
    <submittedName>
        <fullName evidence="3">Inositol 2-dehydrogenase</fullName>
        <ecNumber evidence="3">1.1.1.18</ecNumber>
    </submittedName>
</protein>
<dbReference type="PROSITE" id="PS51318">
    <property type="entry name" value="TAT"/>
    <property type="match status" value="1"/>
</dbReference>
<evidence type="ECO:0000259" key="2">
    <source>
        <dbReference type="Pfam" id="PF19051"/>
    </source>
</evidence>
<feature type="domain" description="Gfo/Idh/MocA-like oxidoreductase N-terminal" evidence="1">
    <location>
        <begin position="40"/>
        <end position="159"/>
    </location>
</feature>
<dbReference type="InterPro" id="IPR036291">
    <property type="entry name" value="NAD(P)-bd_dom_sf"/>
</dbReference>
<accession>A0A518CLU4</accession>
<dbReference type="EC" id="1.1.1.18" evidence="3"/>
<organism evidence="3 4">
    <name type="scientific">Polystyrenella longa</name>
    <dbReference type="NCBI Taxonomy" id="2528007"/>
    <lineage>
        <taxon>Bacteria</taxon>
        <taxon>Pseudomonadati</taxon>
        <taxon>Planctomycetota</taxon>
        <taxon>Planctomycetia</taxon>
        <taxon>Planctomycetales</taxon>
        <taxon>Planctomycetaceae</taxon>
        <taxon>Polystyrenella</taxon>
    </lineage>
</organism>
<evidence type="ECO:0000259" key="1">
    <source>
        <dbReference type="Pfam" id="PF01408"/>
    </source>
</evidence>
<dbReference type="Gene3D" id="3.30.360.10">
    <property type="entry name" value="Dihydrodipicolinate Reductase, domain 2"/>
    <property type="match status" value="1"/>
</dbReference>
<dbReference type="KEGG" id="plon:Pla110_19110"/>
<dbReference type="Pfam" id="PF19051">
    <property type="entry name" value="GFO_IDH_MocA_C2"/>
    <property type="match status" value="1"/>
</dbReference>
<dbReference type="OrthoDB" id="255433at2"/>
<dbReference type="InterPro" id="IPR006311">
    <property type="entry name" value="TAT_signal"/>
</dbReference>
<dbReference type="PANTHER" id="PTHR43818">
    <property type="entry name" value="BCDNA.GH03377"/>
    <property type="match status" value="1"/>
</dbReference>
<reference evidence="3 4" key="1">
    <citation type="submission" date="2019-02" db="EMBL/GenBank/DDBJ databases">
        <title>Deep-cultivation of Planctomycetes and their phenomic and genomic characterization uncovers novel biology.</title>
        <authorList>
            <person name="Wiegand S."/>
            <person name="Jogler M."/>
            <person name="Boedeker C."/>
            <person name="Pinto D."/>
            <person name="Vollmers J."/>
            <person name="Rivas-Marin E."/>
            <person name="Kohn T."/>
            <person name="Peeters S.H."/>
            <person name="Heuer A."/>
            <person name="Rast P."/>
            <person name="Oberbeckmann S."/>
            <person name="Bunk B."/>
            <person name="Jeske O."/>
            <person name="Meyerdierks A."/>
            <person name="Storesund J.E."/>
            <person name="Kallscheuer N."/>
            <person name="Luecker S."/>
            <person name="Lage O.M."/>
            <person name="Pohl T."/>
            <person name="Merkel B.J."/>
            <person name="Hornburger P."/>
            <person name="Mueller R.-W."/>
            <person name="Bruemmer F."/>
            <person name="Labrenz M."/>
            <person name="Spormann A.M."/>
            <person name="Op den Camp H."/>
            <person name="Overmann J."/>
            <person name="Amann R."/>
            <person name="Jetten M.S.M."/>
            <person name="Mascher T."/>
            <person name="Medema M.H."/>
            <person name="Devos D.P."/>
            <person name="Kaster A.-K."/>
            <person name="Ovreas L."/>
            <person name="Rohde M."/>
            <person name="Galperin M.Y."/>
            <person name="Jogler C."/>
        </authorList>
    </citation>
    <scope>NUCLEOTIDE SEQUENCE [LARGE SCALE GENOMIC DNA]</scope>
    <source>
        <strain evidence="3 4">Pla110</strain>
    </source>
</reference>
<dbReference type="SUPFAM" id="SSF51735">
    <property type="entry name" value="NAD(P)-binding Rossmann-fold domains"/>
    <property type="match status" value="1"/>
</dbReference>
<dbReference type="Gene3D" id="3.40.50.720">
    <property type="entry name" value="NAD(P)-binding Rossmann-like Domain"/>
    <property type="match status" value="1"/>
</dbReference>
<sequence>MFQNTNRRDFMKQGAALSTALWVGNQTAYAAPKSPLEKINFACIGVAGKGNSDSSSAAQAGNVVAICDIDDLFLKKKAADRSFRRAERFNDYREMLTSMEKDIDAVTVSTPDHSHAAASLMAMKLGKGCFCQKPLTWSIKEARMMREMSEEKGVATQMGNQGTSNTGLREAVEIVRAGDIGDVTEVHVWTNRPVWPSGISRPEGEETPPANVNWDLFLGPAAQRPYSDGYHPFKWRGWVDFGTGALGDMACHTANMPIMALNLFDPISVELMTEDGIFEGETYPNKSIIKFEFPATDERGAVTFFWYDGGNLPGGEIAEAIKGLPANNSGCILKGSEGYLYSPNDYGSEFFLLPQDKYADYKKPEPTLPRSPGHFDEYAIALSGGPAAMSNFGYAGRLTETILLGNLALHAGPGNKVEWDAENLKATNNESLDQWVMREYADEWKTWM</sequence>
<dbReference type="GO" id="GO:0050112">
    <property type="term" value="F:inositol 2-dehydrogenase (NAD+) activity"/>
    <property type="evidence" value="ECO:0007669"/>
    <property type="project" value="UniProtKB-EC"/>
</dbReference>
<gene>
    <name evidence="3" type="primary">iolG_4</name>
    <name evidence="3" type="ORF">Pla110_19110</name>
</gene>
<keyword evidence="4" id="KW-1185">Reference proteome</keyword>
<dbReference type="RefSeq" id="WP_144995375.1">
    <property type="nucleotide sequence ID" value="NZ_CP036281.1"/>
</dbReference>
<dbReference type="Pfam" id="PF01408">
    <property type="entry name" value="GFO_IDH_MocA"/>
    <property type="match status" value="1"/>
</dbReference>
<feature type="domain" description="Gfo/Idh/MocA-like oxidoreductase bacterial type C-terminal" evidence="2">
    <location>
        <begin position="207"/>
        <end position="254"/>
    </location>
</feature>
<dbReference type="PANTHER" id="PTHR43818:SF10">
    <property type="entry name" value="NADH-DEPENDENT DEHYDROGENASE-RELATED"/>
    <property type="match status" value="1"/>
</dbReference>